<dbReference type="EMBL" id="JAROAV010000008">
    <property type="protein sequence ID" value="MDF8262993.1"/>
    <property type="molecule type" value="Genomic_DNA"/>
</dbReference>
<dbReference type="SMART" id="SM00044">
    <property type="entry name" value="CYCc"/>
    <property type="match status" value="1"/>
</dbReference>
<dbReference type="Proteomes" id="UP001528912">
    <property type="component" value="Unassembled WGS sequence"/>
</dbReference>
<evidence type="ECO:0000259" key="2">
    <source>
        <dbReference type="PROSITE" id="PS50125"/>
    </source>
</evidence>
<proteinExistence type="inferred from homology"/>
<dbReference type="PANTHER" id="PTHR43081:SF1">
    <property type="entry name" value="ADENYLATE CYCLASE, TERMINAL-DIFFERENTIATION SPECIFIC"/>
    <property type="match status" value="1"/>
</dbReference>
<dbReference type="Gene3D" id="3.30.70.1230">
    <property type="entry name" value="Nucleotide cyclase"/>
    <property type="match status" value="1"/>
</dbReference>
<dbReference type="InterPro" id="IPR029787">
    <property type="entry name" value="Nucleotide_cyclase"/>
</dbReference>
<comment type="similarity">
    <text evidence="1">Belongs to the adenylyl cyclase class-3 family.</text>
</comment>
<dbReference type="SUPFAM" id="SSF55073">
    <property type="entry name" value="Nucleotide cyclase"/>
    <property type="match status" value="1"/>
</dbReference>
<dbReference type="PROSITE" id="PS50125">
    <property type="entry name" value="GUANYLATE_CYCLASE_2"/>
    <property type="match status" value="1"/>
</dbReference>
<evidence type="ECO:0000313" key="3">
    <source>
        <dbReference type="EMBL" id="MDF8262993.1"/>
    </source>
</evidence>
<sequence>MTEEQERPDRSVDDRESARYVDEIEASLMGGHRTLRRRDVARQAGVSHEDTRLLWRALGFASPRDDDVMFSDADVEALHRVAELIADADVDHATALAMARAFGRSTDRLAMWQTQLIADFVSGDDGMGLDRHTALVTAQRVADLADALEPLLVYSWRRNLSVAVSRMVADSEPEGPVGVMRTVGFADLVSFTQLVRQLSERELAQLVLRFEALASDIVSAHGGALVKTVGDEVLFTHQEIGGAVDIAFDLLDAAAADDLVPRMRVGMATGRVLARLGDIYGNTVNRAARLTAVARPGTVLADAQVAGAVQDRQWVRTAALDPIELQGIGEIVPWALQLRHPSEADEGDE</sequence>
<feature type="domain" description="Guanylate cyclase" evidence="2">
    <location>
        <begin position="182"/>
        <end position="291"/>
    </location>
</feature>
<comment type="caution">
    <text evidence="3">The sequence shown here is derived from an EMBL/GenBank/DDBJ whole genome shotgun (WGS) entry which is preliminary data.</text>
</comment>
<gene>
    <name evidence="3" type="ORF">P4R38_01885</name>
</gene>
<evidence type="ECO:0000313" key="4">
    <source>
        <dbReference type="Proteomes" id="UP001528912"/>
    </source>
</evidence>
<reference evidence="3 4" key="1">
    <citation type="submission" date="2023-03" db="EMBL/GenBank/DDBJ databases">
        <title>YIM 133296 draft genome.</title>
        <authorList>
            <person name="Xiong L."/>
        </authorList>
    </citation>
    <scope>NUCLEOTIDE SEQUENCE [LARGE SCALE GENOMIC DNA]</scope>
    <source>
        <strain evidence="3 4">YIM 133296</strain>
    </source>
</reference>
<dbReference type="PANTHER" id="PTHR43081">
    <property type="entry name" value="ADENYLATE CYCLASE, TERMINAL-DIFFERENTIATION SPECIFIC-RELATED"/>
    <property type="match status" value="1"/>
</dbReference>
<name>A0ABT6C370_9MICO</name>
<dbReference type="CDD" id="cd07302">
    <property type="entry name" value="CHD"/>
    <property type="match status" value="1"/>
</dbReference>
<dbReference type="RefSeq" id="WP_277190808.1">
    <property type="nucleotide sequence ID" value="NZ_JAROAV010000008.1"/>
</dbReference>
<evidence type="ECO:0000256" key="1">
    <source>
        <dbReference type="ARBA" id="ARBA00005381"/>
    </source>
</evidence>
<dbReference type="InterPro" id="IPR050697">
    <property type="entry name" value="Adenylyl/Guanylyl_Cyclase_3/4"/>
</dbReference>
<dbReference type="InterPro" id="IPR001054">
    <property type="entry name" value="A/G_cyclase"/>
</dbReference>
<accession>A0ABT6C370</accession>
<organism evidence="3 4">
    <name type="scientific">Luteipulveratus flavus</name>
    <dbReference type="NCBI Taxonomy" id="3031728"/>
    <lineage>
        <taxon>Bacteria</taxon>
        <taxon>Bacillati</taxon>
        <taxon>Actinomycetota</taxon>
        <taxon>Actinomycetes</taxon>
        <taxon>Micrococcales</taxon>
        <taxon>Dermacoccaceae</taxon>
        <taxon>Luteipulveratus</taxon>
    </lineage>
</organism>
<keyword evidence="4" id="KW-1185">Reference proteome</keyword>
<dbReference type="Pfam" id="PF00211">
    <property type="entry name" value="Guanylate_cyc"/>
    <property type="match status" value="1"/>
</dbReference>
<protein>
    <submittedName>
        <fullName evidence="3">Adenylate/guanylate cyclase domain-containing protein</fullName>
    </submittedName>
</protein>